<keyword evidence="4 7" id="KW-0413">Isomerase</keyword>
<dbReference type="PANTHER" id="PTHR42839:SF2">
    <property type="entry name" value="ISOCHORISMATE SYNTHASE ENTC"/>
    <property type="match status" value="1"/>
</dbReference>
<dbReference type="Pfam" id="PF00425">
    <property type="entry name" value="Chorismate_bind"/>
    <property type="match status" value="1"/>
</dbReference>
<comment type="similarity">
    <text evidence="2">Belongs to the isochorismate synthase family.</text>
</comment>
<gene>
    <name evidence="7" type="ORF">RFH51_12345</name>
</gene>
<dbReference type="AlphaFoldDB" id="A0AAW8JK58"/>
<evidence type="ECO:0000256" key="4">
    <source>
        <dbReference type="ARBA" id="ARBA00023235"/>
    </source>
</evidence>
<comment type="caution">
    <text evidence="7">The sequence shown here is derived from an EMBL/GenBank/DDBJ whole genome shotgun (WGS) entry which is preliminary data.</text>
</comment>
<dbReference type="GO" id="GO:0008909">
    <property type="term" value="F:isochorismate synthase activity"/>
    <property type="evidence" value="ECO:0007669"/>
    <property type="project" value="UniProtKB-EC"/>
</dbReference>
<accession>A0AAW8JK58</accession>
<protein>
    <recommendedName>
        <fullName evidence="3">isochorismate synthase</fullName>
        <ecNumber evidence="3">5.4.4.2</ecNumber>
    </recommendedName>
    <alternativeName>
        <fullName evidence="5">Isochorismate mutase</fullName>
    </alternativeName>
</protein>
<dbReference type="InterPro" id="IPR005801">
    <property type="entry name" value="ADC_synthase"/>
</dbReference>
<dbReference type="EC" id="5.4.4.2" evidence="3"/>
<dbReference type="RefSeq" id="WP_308956663.1">
    <property type="nucleotide sequence ID" value="NZ_JAVICY010000020.1"/>
</dbReference>
<dbReference type="Proteomes" id="UP001243195">
    <property type="component" value="Unassembled WGS sequence"/>
</dbReference>
<dbReference type="InterPro" id="IPR015890">
    <property type="entry name" value="Chorismate_C"/>
</dbReference>
<reference evidence="7" key="1">
    <citation type="submission" date="2023-08" db="EMBL/GenBank/DDBJ databases">
        <title>Emergence of clinically-relevant ST2 carbapenem-resistant Acinetobacter baumannii strains in hospital sewages in Zhejiang, East of China.</title>
        <authorList>
            <person name="Kaichao C."/>
            <person name="Zhang R."/>
        </authorList>
    </citation>
    <scope>NUCLEOTIDE SEQUENCE</scope>
    <source>
        <strain evidence="7">M-SY-60</strain>
    </source>
</reference>
<evidence type="ECO:0000313" key="7">
    <source>
        <dbReference type="EMBL" id="MDQ9072249.1"/>
    </source>
</evidence>
<proteinExistence type="inferred from homology"/>
<dbReference type="InterPro" id="IPR004561">
    <property type="entry name" value="IsoChor_synthase"/>
</dbReference>
<sequence length="392" mass="44187">MISTELSEEQQLATTSQAQFSCFSTKNYHLTADQLLKTLHTPVAKTAQFNAEVAECFKKLKQSGCENPILIGAIPFDISQNCTLNFYADFQKTEKILKEPVPQQAPASAKSVDEIDIIHKRTLIQRQKFENTVQMALDAFDREQVKKVVLSQAIEYEFDQKQKPEHLSQTLSRQNPFAYNFVIPVEQNRYIFGASPELLLSKQDRLVCSNPLAGSRPRSFISEKDATAKQELQASEKDQHEHQIVVENILKNLVTYCTELKVSESPDILETSTMLHLSSNFQGVLKKTAPNVLNLALELHPTPAVCGTPTQAAKQFILDHEGYDRDYYTGLVGWMDAEGNGEWVVTIRCGLLSENKMRLYAGAGIVKGSEADKEWFETEAKMQTMLNVFQLN</sequence>
<evidence type="ECO:0000256" key="2">
    <source>
        <dbReference type="ARBA" id="ARBA00005297"/>
    </source>
</evidence>
<dbReference type="Gene3D" id="3.60.120.10">
    <property type="entry name" value="Anthranilate synthase"/>
    <property type="match status" value="1"/>
</dbReference>
<comment type="catalytic activity">
    <reaction evidence="1">
        <text>chorismate = isochorismate</text>
        <dbReference type="Rhea" id="RHEA:18985"/>
        <dbReference type="ChEBI" id="CHEBI:29748"/>
        <dbReference type="ChEBI" id="CHEBI:29780"/>
        <dbReference type="EC" id="5.4.4.2"/>
    </reaction>
</comment>
<evidence type="ECO:0000313" key="8">
    <source>
        <dbReference type="Proteomes" id="UP001243195"/>
    </source>
</evidence>
<dbReference type="SUPFAM" id="SSF56322">
    <property type="entry name" value="ADC synthase"/>
    <property type="match status" value="1"/>
</dbReference>
<dbReference type="EMBL" id="JAVIDA010000017">
    <property type="protein sequence ID" value="MDQ9072249.1"/>
    <property type="molecule type" value="Genomic_DNA"/>
</dbReference>
<dbReference type="NCBIfam" id="TIGR00543">
    <property type="entry name" value="isochor_syn"/>
    <property type="match status" value="1"/>
</dbReference>
<evidence type="ECO:0000256" key="5">
    <source>
        <dbReference type="ARBA" id="ARBA00041564"/>
    </source>
</evidence>
<organism evidence="7 8">
    <name type="scientific">Acinetobacter gerneri</name>
    <dbReference type="NCBI Taxonomy" id="202952"/>
    <lineage>
        <taxon>Bacteria</taxon>
        <taxon>Pseudomonadati</taxon>
        <taxon>Pseudomonadota</taxon>
        <taxon>Gammaproteobacteria</taxon>
        <taxon>Moraxellales</taxon>
        <taxon>Moraxellaceae</taxon>
        <taxon>Acinetobacter</taxon>
    </lineage>
</organism>
<evidence type="ECO:0000256" key="3">
    <source>
        <dbReference type="ARBA" id="ARBA00012824"/>
    </source>
</evidence>
<dbReference type="PANTHER" id="PTHR42839">
    <property type="entry name" value="ISOCHORISMATE SYNTHASE ENTC"/>
    <property type="match status" value="1"/>
</dbReference>
<name>A0AAW8JK58_9GAMM</name>
<evidence type="ECO:0000256" key="1">
    <source>
        <dbReference type="ARBA" id="ARBA00000799"/>
    </source>
</evidence>
<evidence type="ECO:0000259" key="6">
    <source>
        <dbReference type="Pfam" id="PF00425"/>
    </source>
</evidence>
<feature type="domain" description="Chorismate-utilising enzyme C-terminal" evidence="6">
    <location>
        <begin position="126"/>
        <end position="381"/>
    </location>
</feature>